<dbReference type="RefSeq" id="WP_274687872.1">
    <property type="nucleotide sequence ID" value="NZ_JAPMOU010000005.1"/>
</dbReference>
<dbReference type="Pfam" id="PF00550">
    <property type="entry name" value="PP-binding"/>
    <property type="match status" value="1"/>
</dbReference>
<dbReference type="Gene3D" id="1.10.1200.10">
    <property type="entry name" value="ACP-like"/>
    <property type="match status" value="1"/>
</dbReference>
<dbReference type="Proteomes" id="UP001528823">
    <property type="component" value="Unassembled WGS sequence"/>
</dbReference>
<accession>A0ABT5U574</accession>
<protein>
    <submittedName>
        <fullName evidence="2">Acyl carrier protein</fullName>
    </submittedName>
</protein>
<dbReference type="InterPro" id="IPR036736">
    <property type="entry name" value="ACP-like_sf"/>
</dbReference>
<evidence type="ECO:0000313" key="2">
    <source>
        <dbReference type="EMBL" id="MDE1461510.1"/>
    </source>
</evidence>
<feature type="domain" description="Carrier" evidence="1">
    <location>
        <begin position="6"/>
        <end position="86"/>
    </location>
</feature>
<dbReference type="PROSITE" id="PS50075">
    <property type="entry name" value="CARRIER"/>
    <property type="match status" value="1"/>
</dbReference>
<organism evidence="2 3">
    <name type="scientific">Spartinivicinus poritis</name>
    <dbReference type="NCBI Taxonomy" id="2994640"/>
    <lineage>
        <taxon>Bacteria</taxon>
        <taxon>Pseudomonadati</taxon>
        <taxon>Pseudomonadota</taxon>
        <taxon>Gammaproteobacteria</taxon>
        <taxon>Oceanospirillales</taxon>
        <taxon>Zooshikellaceae</taxon>
        <taxon>Spartinivicinus</taxon>
    </lineage>
</organism>
<sequence length="87" mass="9930">MEQSLVETESIKNKVVEFITSTKDIGNIKLDDDVPLLKLNILDSISLFELIAYLQEEFGMLIPMTSVKPENFHSISAICHMVKKYLK</sequence>
<dbReference type="SUPFAM" id="SSF47336">
    <property type="entry name" value="ACP-like"/>
    <property type="match status" value="1"/>
</dbReference>
<keyword evidence="3" id="KW-1185">Reference proteome</keyword>
<comment type="caution">
    <text evidence="2">The sequence shown here is derived from an EMBL/GenBank/DDBJ whole genome shotgun (WGS) entry which is preliminary data.</text>
</comment>
<evidence type="ECO:0000259" key="1">
    <source>
        <dbReference type="PROSITE" id="PS50075"/>
    </source>
</evidence>
<dbReference type="InterPro" id="IPR009081">
    <property type="entry name" value="PP-bd_ACP"/>
</dbReference>
<gene>
    <name evidence="2" type="ORF">ORQ98_05965</name>
</gene>
<evidence type="ECO:0000313" key="3">
    <source>
        <dbReference type="Proteomes" id="UP001528823"/>
    </source>
</evidence>
<name>A0ABT5U574_9GAMM</name>
<proteinExistence type="predicted"/>
<dbReference type="EMBL" id="JAPMOU010000005">
    <property type="protein sequence ID" value="MDE1461510.1"/>
    <property type="molecule type" value="Genomic_DNA"/>
</dbReference>
<reference evidence="2 3" key="1">
    <citation type="submission" date="2022-11" db="EMBL/GenBank/DDBJ databases">
        <title>Spartinivicinus poritis sp. nov., isolated from scleractinian coral Porites lutea.</title>
        <authorList>
            <person name="Zhang G."/>
            <person name="Cai L."/>
            <person name="Wei Q."/>
        </authorList>
    </citation>
    <scope>NUCLEOTIDE SEQUENCE [LARGE SCALE GENOMIC DNA]</scope>
    <source>
        <strain evidence="2 3">A2-2</strain>
    </source>
</reference>